<dbReference type="EMBL" id="REFZ01000001">
    <property type="protein sequence ID" value="RQH03362.1"/>
    <property type="molecule type" value="Genomic_DNA"/>
</dbReference>
<dbReference type="OrthoDB" id="8685at2157"/>
<dbReference type="PANTHER" id="PTHR38436">
    <property type="entry name" value="POLYKETIDE CYCLASE SNOAL-LIKE DOMAIN"/>
    <property type="match status" value="1"/>
</dbReference>
<dbReference type="InterPro" id="IPR009959">
    <property type="entry name" value="Cyclase_SnoaL-like"/>
</dbReference>
<dbReference type="PANTHER" id="PTHR38436:SF1">
    <property type="entry name" value="ESTER CYCLASE"/>
    <property type="match status" value="1"/>
</dbReference>
<dbReference type="Proteomes" id="UP000281431">
    <property type="component" value="Unassembled WGS sequence"/>
</dbReference>
<evidence type="ECO:0000313" key="1">
    <source>
        <dbReference type="EMBL" id="RQH03362.1"/>
    </source>
</evidence>
<accession>A0A3N6N378</accession>
<dbReference type="InterPro" id="IPR032710">
    <property type="entry name" value="NTF2-like_dom_sf"/>
</dbReference>
<dbReference type="GO" id="GO:0016853">
    <property type="term" value="F:isomerase activity"/>
    <property type="evidence" value="ECO:0007669"/>
    <property type="project" value="UniProtKB-KW"/>
</dbReference>
<evidence type="ECO:0000313" key="2">
    <source>
        <dbReference type="Proteomes" id="UP000281431"/>
    </source>
</evidence>
<sequence length="144" mass="15778">MTTNDPRPKTEPARSLLQDVWSAGDVRLIDELVTADYVHTDPLLPESLEGPKALAGWVETVRKGTPDIAKTICETHVDGDAVIVTYLARGTHRGEIMGIEPTGRSIEVDGICVFRVSDGRLSECTDVWDAFGLFDQLGTFPPLR</sequence>
<dbReference type="AlphaFoldDB" id="A0A3N6N378"/>
<protein>
    <submittedName>
        <fullName evidence="1">Ketosteroid isomerase</fullName>
    </submittedName>
</protein>
<name>A0A3N6N378_NATCH</name>
<dbReference type="GO" id="GO:0030638">
    <property type="term" value="P:polyketide metabolic process"/>
    <property type="evidence" value="ECO:0007669"/>
    <property type="project" value="InterPro"/>
</dbReference>
<organism evidence="1 2">
    <name type="scientific">Natrarchaeobius chitinivorans</name>
    <dbReference type="NCBI Taxonomy" id="1679083"/>
    <lineage>
        <taxon>Archaea</taxon>
        <taxon>Methanobacteriati</taxon>
        <taxon>Methanobacteriota</taxon>
        <taxon>Stenosarchaea group</taxon>
        <taxon>Halobacteria</taxon>
        <taxon>Halobacteriales</taxon>
        <taxon>Natrialbaceae</taxon>
        <taxon>Natrarchaeobius</taxon>
    </lineage>
</organism>
<proteinExistence type="predicted"/>
<keyword evidence="1" id="KW-0413">Isomerase</keyword>
<dbReference type="Gene3D" id="3.10.450.50">
    <property type="match status" value="1"/>
</dbReference>
<gene>
    <name evidence="1" type="ORF">EA472_01990</name>
</gene>
<keyword evidence="2" id="KW-1185">Reference proteome</keyword>
<dbReference type="SUPFAM" id="SSF54427">
    <property type="entry name" value="NTF2-like"/>
    <property type="match status" value="1"/>
</dbReference>
<reference evidence="1 2" key="1">
    <citation type="submission" date="2018-10" db="EMBL/GenBank/DDBJ databases">
        <title>Natrarchaeobius chitinivorans gen. nov., sp. nov., and Natrarchaeobius haloalkaliphilus sp. nov., alkaliphilic, chitin-utilizing haloarchaea from hypersaline alkaline lakes.</title>
        <authorList>
            <person name="Sorokin D.Y."/>
            <person name="Elcheninov A.G."/>
            <person name="Kostrikina N.A."/>
            <person name="Bale N.J."/>
            <person name="Sinninghe Damste J.S."/>
            <person name="Khijniak T.V."/>
            <person name="Kublanov I.V."/>
            <person name="Toshchakov S.V."/>
        </authorList>
    </citation>
    <scope>NUCLEOTIDE SEQUENCE [LARGE SCALE GENOMIC DNA]</scope>
    <source>
        <strain evidence="1 2">AArcht7</strain>
    </source>
</reference>
<comment type="caution">
    <text evidence="1">The sequence shown here is derived from an EMBL/GenBank/DDBJ whole genome shotgun (WGS) entry which is preliminary data.</text>
</comment>
<dbReference type="Pfam" id="PF07366">
    <property type="entry name" value="SnoaL"/>
    <property type="match status" value="1"/>
</dbReference>